<dbReference type="PANTHER" id="PTHR12203:SF99">
    <property type="entry name" value="OS04G0534100 PROTEIN"/>
    <property type="match status" value="1"/>
</dbReference>
<dbReference type="EMBL" id="QGNW01000369">
    <property type="protein sequence ID" value="RVW74479.1"/>
    <property type="molecule type" value="Genomic_DNA"/>
</dbReference>
<dbReference type="InterPro" id="IPR006598">
    <property type="entry name" value="CAP10"/>
</dbReference>
<evidence type="ECO:0000313" key="3">
    <source>
        <dbReference type="Proteomes" id="UP000288805"/>
    </source>
</evidence>
<gene>
    <name evidence="2" type="ORF">CK203_054522</name>
</gene>
<sequence>MLKFQRYFLHGSGYFRHFSDSIWRPFMKAPARSLLSSFFSSSSSLARSLHAPPRLRHGDPFLPRQLKSPSYRPGQLISLQIPRKPPVKIEYPLNCSAGNLTRTCPRNYPTAVSPEDPDVHHRQNVHTTSVGFTGSTAMDEERDHKGDGGEGQKDCYFQIGDFEWKGLRGEISEGVSDERCLYAVGDPTVVKEARNPYKAMGIIVEGPKEGNKRSRWMEREPYAYWKGNPAVAATRLDLLKCNVSDKQDWNARVYTQDWIRESQEGYKQSDLASQCIHRYKIYIEGSAWSVSQKYILACDSVTLLVKPHYYDFFTRSLMPAQSIGKAASDFIQEDLKMDNVYDYMFHLLNEYAKLLKFKPLCLKKLWSYVQREWVVVQKD</sequence>
<evidence type="ECO:0000313" key="2">
    <source>
        <dbReference type="EMBL" id="RVW74479.1"/>
    </source>
</evidence>
<evidence type="ECO:0000259" key="1">
    <source>
        <dbReference type="SMART" id="SM00672"/>
    </source>
</evidence>
<dbReference type="PANTHER" id="PTHR12203">
    <property type="entry name" value="KDEL LYS-ASP-GLU-LEU CONTAINING - RELATED"/>
    <property type="match status" value="1"/>
</dbReference>
<reference evidence="2 3" key="1">
    <citation type="journal article" date="2018" name="PLoS Genet.">
        <title>Population sequencing reveals clonal diversity and ancestral inbreeding in the grapevine cultivar Chardonnay.</title>
        <authorList>
            <person name="Roach M.J."/>
            <person name="Johnson D.L."/>
            <person name="Bohlmann J."/>
            <person name="van Vuuren H.J."/>
            <person name="Jones S.J."/>
            <person name="Pretorius I.S."/>
            <person name="Schmidt S.A."/>
            <person name="Borneman A.R."/>
        </authorList>
    </citation>
    <scope>NUCLEOTIDE SEQUENCE [LARGE SCALE GENOMIC DNA]</scope>
    <source>
        <strain evidence="3">cv. Chardonnay</strain>
        <tissue evidence="2">Leaf</tissue>
    </source>
</reference>
<name>A0A438GQI9_VITVI</name>
<feature type="domain" description="Glycosyl transferase CAP10" evidence="1">
    <location>
        <begin position="174"/>
        <end position="358"/>
    </location>
</feature>
<dbReference type="InterPro" id="IPR051091">
    <property type="entry name" value="O-Glucosyltr/Glycosyltrsf_90"/>
</dbReference>
<organism evidence="2 3">
    <name type="scientific">Vitis vinifera</name>
    <name type="common">Grape</name>
    <dbReference type="NCBI Taxonomy" id="29760"/>
    <lineage>
        <taxon>Eukaryota</taxon>
        <taxon>Viridiplantae</taxon>
        <taxon>Streptophyta</taxon>
        <taxon>Embryophyta</taxon>
        <taxon>Tracheophyta</taxon>
        <taxon>Spermatophyta</taxon>
        <taxon>Magnoliopsida</taxon>
        <taxon>eudicotyledons</taxon>
        <taxon>Gunneridae</taxon>
        <taxon>Pentapetalae</taxon>
        <taxon>rosids</taxon>
        <taxon>Vitales</taxon>
        <taxon>Vitaceae</taxon>
        <taxon>Viteae</taxon>
        <taxon>Vitis</taxon>
    </lineage>
</organism>
<dbReference type="Pfam" id="PF05686">
    <property type="entry name" value="Glyco_transf_90"/>
    <property type="match status" value="1"/>
</dbReference>
<dbReference type="Proteomes" id="UP000288805">
    <property type="component" value="Unassembled WGS sequence"/>
</dbReference>
<dbReference type="AlphaFoldDB" id="A0A438GQI9"/>
<dbReference type="SMART" id="SM00672">
    <property type="entry name" value="CAP10"/>
    <property type="match status" value="1"/>
</dbReference>
<comment type="caution">
    <text evidence="2">The sequence shown here is derived from an EMBL/GenBank/DDBJ whole genome shotgun (WGS) entry which is preliminary data.</text>
</comment>
<protein>
    <recommendedName>
        <fullName evidence="1">Glycosyl transferase CAP10 domain-containing protein</fullName>
    </recommendedName>
</protein>
<accession>A0A438GQI9</accession>
<proteinExistence type="predicted"/>